<organism evidence="5 6">
    <name type="scientific">Cellulomonas fimi</name>
    <dbReference type="NCBI Taxonomy" id="1708"/>
    <lineage>
        <taxon>Bacteria</taxon>
        <taxon>Bacillati</taxon>
        <taxon>Actinomycetota</taxon>
        <taxon>Actinomycetes</taxon>
        <taxon>Micrococcales</taxon>
        <taxon>Cellulomonadaceae</taxon>
        <taxon>Cellulomonas</taxon>
    </lineage>
</organism>
<dbReference type="InterPro" id="IPR011663">
    <property type="entry name" value="UTRA"/>
</dbReference>
<gene>
    <name evidence="5" type="ORF">HIR71_03285</name>
</gene>
<dbReference type="Pfam" id="PF00392">
    <property type="entry name" value="GntR"/>
    <property type="match status" value="1"/>
</dbReference>
<evidence type="ECO:0000256" key="3">
    <source>
        <dbReference type="ARBA" id="ARBA00023163"/>
    </source>
</evidence>
<dbReference type="CDD" id="cd07377">
    <property type="entry name" value="WHTH_GntR"/>
    <property type="match status" value="1"/>
</dbReference>
<evidence type="ECO:0000259" key="4">
    <source>
        <dbReference type="PROSITE" id="PS50949"/>
    </source>
</evidence>
<evidence type="ECO:0000256" key="2">
    <source>
        <dbReference type="ARBA" id="ARBA00023125"/>
    </source>
</evidence>
<dbReference type="SUPFAM" id="SSF64288">
    <property type="entry name" value="Chorismate lyase-like"/>
    <property type="match status" value="1"/>
</dbReference>
<comment type="caution">
    <text evidence="5">The sequence shown here is derived from an EMBL/GenBank/DDBJ whole genome shotgun (WGS) entry which is preliminary data.</text>
</comment>
<dbReference type="SUPFAM" id="SSF46785">
    <property type="entry name" value="Winged helix' DNA-binding domain"/>
    <property type="match status" value="1"/>
</dbReference>
<dbReference type="GO" id="GO:0003700">
    <property type="term" value="F:DNA-binding transcription factor activity"/>
    <property type="evidence" value="ECO:0007669"/>
    <property type="project" value="InterPro"/>
</dbReference>
<dbReference type="EMBL" id="JABCJJ010000003">
    <property type="protein sequence ID" value="NMR19247.1"/>
    <property type="molecule type" value="Genomic_DNA"/>
</dbReference>
<dbReference type="Pfam" id="PF07702">
    <property type="entry name" value="UTRA"/>
    <property type="match status" value="1"/>
</dbReference>
<dbReference type="PANTHER" id="PTHR44846:SF17">
    <property type="entry name" value="GNTR-FAMILY TRANSCRIPTIONAL REGULATOR"/>
    <property type="match status" value="1"/>
</dbReference>
<accession>A0A7Y0QHK0</accession>
<dbReference type="PANTHER" id="PTHR44846">
    <property type="entry name" value="MANNOSYL-D-GLYCERATE TRANSPORT/METABOLISM SYSTEM REPRESSOR MNGR-RELATED"/>
    <property type="match status" value="1"/>
</dbReference>
<dbReference type="Gene3D" id="3.40.1410.10">
    <property type="entry name" value="Chorismate lyase-like"/>
    <property type="match status" value="1"/>
</dbReference>
<dbReference type="PROSITE" id="PS50949">
    <property type="entry name" value="HTH_GNTR"/>
    <property type="match status" value="1"/>
</dbReference>
<reference evidence="5 6" key="1">
    <citation type="submission" date="2020-04" db="EMBL/GenBank/DDBJ databases">
        <title>Sequencing and Assembly of C. fimi.</title>
        <authorList>
            <person name="Ramsey A.R."/>
        </authorList>
    </citation>
    <scope>NUCLEOTIDE SEQUENCE [LARGE SCALE GENOMIC DNA]</scope>
    <source>
        <strain evidence="5 6">SB</strain>
    </source>
</reference>
<evidence type="ECO:0000313" key="6">
    <source>
        <dbReference type="Proteomes" id="UP000562124"/>
    </source>
</evidence>
<keyword evidence="1" id="KW-0805">Transcription regulation</keyword>
<keyword evidence="2" id="KW-0238">DNA-binding</keyword>
<keyword evidence="3" id="KW-0804">Transcription</keyword>
<dbReference type="GO" id="GO:0003677">
    <property type="term" value="F:DNA binding"/>
    <property type="evidence" value="ECO:0007669"/>
    <property type="project" value="UniProtKB-KW"/>
</dbReference>
<dbReference type="InterPro" id="IPR036388">
    <property type="entry name" value="WH-like_DNA-bd_sf"/>
</dbReference>
<feature type="domain" description="HTH gntR-type" evidence="4">
    <location>
        <begin position="14"/>
        <end position="82"/>
    </location>
</feature>
<sequence length="246" mass="26903">MKDDRSTSPLGTRVQLRVQLADDLRARLQEGEWPVGAQLPTEGELASRYGVSRSTVRGALQQLEIHGLTVTRHGVGTFVTPFGRGIKAGLQELQSITDTVAAHGMEPGMQYRSVEFREASQDELDAFAVEGPSRVLAVERAVLADGVVVAFSYDTIPAWRLPTGLDPAAVKGSLFHLLESAGIVSKTAVADIHAARGAHIGWGERPPDQVYLLLEQTHYDASAQPVLRSRTYFIEGRFQFSILRTR</sequence>
<dbReference type="InterPro" id="IPR000524">
    <property type="entry name" value="Tscrpt_reg_HTH_GntR"/>
</dbReference>
<dbReference type="GO" id="GO:0045892">
    <property type="term" value="P:negative regulation of DNA-templated transcription"/>
    <property type="evidence" value="ECO:0007669"/>
    <property type="project" value="TreeGrafter"/>
</dbReference>
<dbReference type="InterPro" id="IPR028978">
    <property type="entry name" value="Chorismate_lyase_/UTRA_dom_sf"/>
</dbReference>
<dbReference type="SMART" id="SM00345">
    <property type="entry name" value="HTH_GNTR"/>
    <property type="match status" value="1"/>
</dbReference>
<proteinExistence type="predicted"/>
<dbReference type="Gene3D" id="1.10.10.10">
    <property type="entry name" value="Winged helix-like DNA-binding domain superfamily/Winged helix DNA-binding domain"/>
    <property type="match status" value="1"/>
</dbReference>
<evidence type="ECO:0000256" key="1">
    <source>
        <dbReference type="ARBA" id="ARBA00023015"/>
    </source>
</evidence>
<dbReference type="RefSeq" id="WP_169323397.1">
    <property type="nucleotide sequence ID" value="NZ_JABCJJ010000003.1"/>
</dbReference>
<dbReference type="AlphaFoldDB" id="A0A7Y0QHK0"/>
<dbReference type="InterPro" id="IPR036390">
    <property type="entry name" value="WH_DNA-bd_sf"/>
</dbReference>
<dbReference type="InterPro" id="IPR050679">
    <property type="entry name" value="Bact_HTH_transcr_reg"/>
</dbReference>
<dbReference type="SMART" id="SM00866">
    <property type="entry name" value="UTRA"/>
    <property type="match status" value="1"/>
</dbReference>
<keyword evidence="6" id="KW-1185">Reference proteome</keyword>
<protein>
    <submittedName>
        <fullName evidence="5">GntR family transcriptional regulator</fullName>
    </submittedName>
</protein>
<evidence type="ECO:0000313" key="5">
    <source>
        <dbReference type="EMBL" id="NMR19247.1"/>
    </source>
</evidence>
<name>A0A7Y0QHK0_CELFI</name>
<dbReference type="PRINTS" id="PR00035">
    <property type="entry name" value="HTHGNTR"/>
</dbReference>
<dbReference type="Proteomes" id="UP000562124">
    <property type="component" value="Unassembled WGS sequence"/>
</dbReference>